<evidence type="ECO:0000256" key="1">
    <source>
        <dbReference type="SAM" id="MobiDB-lite"/>
    </source>
</evidence>
<organism evidence="2">
    <name type="scientific">marine metagenome</name>
    <dbReference type="NCBI Taxonomy" id="408172"/>
    <lineage>
        <taxon>unclassified sequences</taxon>
        <taxon>metagenomes</taxon>
        <taxon>ecological metagenomes</taxon>
    </lineage>
</organism>
<dbReference type="EMBL" id="UINC01019397">
    <property type="protein sequence ID" value="SVA82109.1"/>
    <property type="molecule type" value="Genomic_DNA"/>
</dbReference>
<reference evidence="2" key="1">
    <citation type="submission" date="2018-05" db="EMBL/GenBank/DDBJ databases">
        <authorList>
            <person name="Lanie J.A."/>
            <person name="Ng W.-L."/>
            <person name="Kazmierczak K.M."/>
            <person name="Andrzejewski T.M."/>
            <person name="Davidsen T.M."/>
            <person name="Wayne K.J."/>
            <person name="Tettelin H."/>
            <person name="Glass J.I."/>
            <person name="Rusch D."/>
            <person name="Podicherti R."/>
            <person name="Tsui H.-C.T."/>
            <person name="Winkler M.E."/>
        </authorList>
    </citation>
    <scope>NUCLEOTIDE SEQUENCE</scope>
</reference>
<name>A0A381YYS3_9ZZZZ</name>
<dbReference type="AlphaFoldDB" id="A0A381YYS3"/>
<sequence length="120" mass="12861">VSLSKIAAAALFVLALAFSSVPVAAHDASTFTILIRDDGITPANASIRFNDTAWWINIGEDDNLTHRIVYDGDGDGNYSGPGDWDSGELSNSCERDENGTKLDEECQTSFELGFNGNFGP</sequence>
<feature type="non-terminal residue" evidence="2">
    <location>
        <position position="120"/>
    </location>
</feature>
<protein>
    <submittedName>
        <fullName evidence="2">Uncharacterized protein</fullName>
    </submittedName>
</protein>
<gene>
    <name evidence="2" type="ORF">METZ01_LOCUS134963</name>
</gene>
<accession>A0A381YYS3</accession>
<feature type="non-terminal residue" evidence="2">
    <location>
        <position position="1"/>
    </location>
</feature>
<proteinExistence type="predicted"/>
<evidence type="ECO:0000313" key="2">
    <source>
        <dbReference type="EMBL" id="SVA82109.1"/>
    </source>
</evidence>
<feature type="region of interest" description="Disordered" evidence="1">
    <location>
        <begin position="79"/>
        <end position="98"/>
    </location>
</feature>